<proteinExistence type="predicted"/>
<comment type="caution">
    <text evidence="1">The sequence shown here is derived from an EMBL/GenBank/DDBJ whole genome shotgun (WGS) entry which is preliminary data.</text>
</comment>
<dbReference type="EMBL" id="SUTE01000044">
    <property type="protein sequence ID" value="MBE6505307.1"/>
    <property type="molecule type" value="Genomic_DNA"/>
</dbReference>
<evidence type="ECO:0000313" key="2">
    <source>
        <dbReference type="Proteomes" id="UP000762703"/>
    </source>
</evidence>
<name>A0A8T3VC29_9EURY</name>
<reference evidence="1" key="1">
    <citation type="submission" date="2019-04" db="EMBL/GenBank/DDBJ databases">
        <title>Evolution of Biomass-Degrading Anaerobic Consortia Revealed by Metagenomics.</title>
        <authorList>
            <person name="Peng X."/>
        </authorList>
    </citation>
    <scope>NUCLEOTIDE SEQUENCE</scope>
    <source>
        <strain evidence="1">SIG12</strain>
    </source>
</reference>
<accession>A0A8T3VC29</accession>
<dbReference type="AlphaFoldDB" id="A0A8T3VC29"/>
<protein>
    <recommendedName>
        <fullName evidence="3">Histidine kinase-, DNA gyrase B-, and HSP90-like ATPase</fullName>
    </recommendedName>
</protein>
<dbReference type="Proteomes" id="UP000762703">
    <property type="component" value="Unassembled WGS sequence"/>
</dbReference>
<evidence type="ECO:0008006" key="3">
    <source>
        <dbReference type="Google" id="ProtNLM"/>
    </source>
</evidence>
<dbReference type="RefSeq" id="WP_303736957.1">
    <property type="nucleotide sequence ID" value="NZ_SUTE01000044.1"/>
</dbReference>
<evidence type="ECO:0000313" key="1">
    <source>
        <dbReference type="EMBL" id="MBE6505307.1"/>
    </source>
</evidence>
<gene>
    <name evidence="1" type="ORF">E7Z73_06155</name>
</gene>
<organism evidence="1 2">
    <name type="scientific">Methanobrevibacter millerae</name>
    <dbReference type="NCBI Taxonomy" id="230361"/>
    <lineage>
        <taxon>Archaea</taxon>
        <taxon>Methanobacteriati</taxon>
        <taxon>Methanobacteriota</taxon>
        <taxon>Methanomada group</taxon>
        <taxon>Methanobacteria</taxon>
        <taxon>Methanobacteriales</taxon>
        <taxon>Methanobacteriaceae</taxon>
        <taxon>Methanobrevibacter</taxon>
    </lineage>
</organism>
<sequence length="274" mass="31805">MVPPLINYMKKLNNILRKNEYNDIMDLRSYDFLAPPVLLPVLQYMELNNINKYIPHPNTKPYLEKVLGRERCNDTTYPLRKLKKFHYDNTYGLADQVEEYLSDITDDIFGLFNLNLDKNGVNLIVYEMLTNIYKHSEFNNAYILCQKYPNVNKLDICMIDDGVTIPGSFEEYNINFINDTEAIFDAINGKNTDKEGYQLHGRGLNTTASITSLAFGEEMLVASRNGVCTVNPKGVKLWYKNMPIIHGTFIALRVNTNKIKDIKNYTKKREFERI</sequence>